<feature type="region of interest" description="Disordered" evidence="1">
    <location>
        <begin position="65"/>
        <end position="88"/>
    </location>
</feature>
<keyword evidence="3" id="KW-1185">Reference proteome</keyword>
<name>A0A261Y455_9FUNG</name>
<comment type="caution">
    <text evidence="2">The sequence shown here is derived from an EMBL/GenBank/DDBJ whole genome shotgun (WGS) entry which is preliminary data.</text>
</comment>
<evidence type="ECO:0000313" key="3">
    <source>
        <dbReference type="Proteomes" id="UP000242875"/>
    </source>
</evidence>
<gene>
    <name evidence="2" type="ORF">BZG36_02321</name>
</gene>
<proteinExistence type="predicted"/>
<feature type="region of interest" description="Disordered" evidence="1">
    <location>
        <begin position="1"/>
        <end position="34"/>
    </location>
</feature>
<feature type="compositionally biased region" description="Polar residues" evidence="1">
    <location>
        <begin position="9"/>
        <end position="31"/>
    </location>
</feature>
<evidence type="ECO:0000256" key="1">
    <source>
        <dbReference type="SAM" id="MobiDB-lite"/>
    </source>
</evidence>
<evidence type="ECO:0000313" key="2">
    <source>
        <dbReference type="EMBL" id="OZJ05254.1"/>
    </source>
</evidence>
<accession>A0A261Y455</accession>
<organism evidence="2 3">
    <name type="scientific">Bifiguratus adelaidae</name>
    <dbReference type="NCBI Taxonomy" id="1938954"/>
    <lineage>
        <taxon>Eukaryota</taxon>
        <taxon>Fungi</taxon>
        <taxon>Fungi incertae sedis</taxon>
        <taxon>Mucoromycota</taxon>
        <taxon>Mucoromycotina</taxon>
        <taxon>Endogonomycetes</taxon>
        <taxon>Endogonales</taxon>
        <taxon>Endogonales incertae sedis</taxon>
        <taxon>Bifiguratus</taxon>
    </lineage>
</organism>
<protein>
    <submittedName>
        <fullName evidence="2">Uncharacterized protein</fullName>
    </submittedName>
</protein>
<dbReference type="AlphaFoldDB" id="A0A261Y455"/>
<dbReference type="Proteomes" id="UP000242875">
    <property type="component" value="Unassembled WGS sequence"/>
</dbReference>
<sequence>KTPGAHSIPSINTKATNVNDSLTHTPTSQGSEPHVDILSHSAIRRRAMPISVPDAYMHRLTMTGRTSNIAGSPSRHDSKAIIEEEDEE</sequence>
<reference evidence="2 3" key="1">
    <citation type="journal article" date="2017" name="Mycologia">
        <title>Bifiguratus adelaidae, gen. et sp. nov., a new member of Mucoromycotina in endophytic and soil-dwelling habitats.</title>
        <authorList>
            <person name="Torres-Cruz T.J."/>
            <person name="Billingsley Tobias T.L."/>
            <person name="Almatruk M."/>
            <person name="Hesse C."/>
            <person name="Kuske C.R."/>
            <person name="Desiro A."/>
            <person name="Benucci G.M."/>
            <person name="Bonito G."/>
            <person name="Stajich J.E."/>
            <person name="Dunlap C."/>
            <person name="Arnold A.E."/>
            <person name="Porras-Alfaro A."/>
        </authorList>
    </citation>
    <scope>NUCLEOTIDE SEQUENCE [LARGE SCALE GENOMIC DNA]</scope>
    <source>
        <strain evidence="2 3">AZ0501</strain>
    </source>
</reference>
<dbReference type="EMBL" id="MVBO01000019">
    <property type="protein sequence ID" value="OZJ05254.1"/>
    <property type="molecule type" value="Genomic_DNA"/>
</dbReference>
<feature type="non-terminal residue" evidence="2">
    <location>
        <position position="1"/>
    </location>
</feature>